<protein>
    <submittedName>
        <fullName evidence="11">ABC transporter ATP-binding protein</fullName>
    </submittedName>
</protein>
<feature type="transmembrane region" description="Helical" evidence="8">
    <location>
        <begin position="218"/>
        <end position="237"/>
    </location>
</feature>
<feature type="domain" description="ABC transmembrane type-1" evidence="10">
    <location>
        <begin position="67"/>
        <end position="361"/>
    </location>
</feature>
<dbReference type="InterPro" id="IPR027417">
    <property type="entry name" value="P-loop_NTPase"/>
</dbReference>
<evidence type="ECO:0000259" key="10">
    <source>
        <dbReference type="PROSITE" id="PS50929"/>
    </source>
</evidence>
<proteinExistence type="predicted"/>
<dbReference type="RefSeq" id="WP_204793145.1">
    <property type="nucleotide sequence ID" value="NZ_JACSNQ010000006.1"/>
</dbReference>
<evidence type="ECO:0000256" key="1">
    <source>
        <dbReference type="ARBA" id="ARBA00004651"/>
    </source>
</evidence>
<dbReference type="Proteomes" id="UP000712527">
    <property type="component" value="Unassembled WGS sequence"/>
</dbReference>
<evidence type="ECO:0000256" key="3">
    <source>
        <dbReference type="ARBA" id="ARBA00022741"/>
    </source>
</evidence>
<evidence type="ECO:0000256" key="5">
    <source>
        <dbReference type="ARBA" id="ARBA00022989"/>
    </source>
</evidence>
<gene>
    <name evidence="11" type="ORF">H9X80_04475</name>
</gene>
<accession>A0ABS2F2M3</accession>
<evidence type="ECO:0000256" key="4">
    <source>
        <dbReference type="ARBA" id="ARBA00022840"/>
    </source>
</evidence>
<dbReference type="InterPro" id="IPR036640">
    <property type="entry name" value="ABC1_TM_sf"/>
</dbReference>
<dbReference type="SUPFAM" id="SSF52540">
    <property type="entry name" value="P-loop containing nucleoside triphosphate hydrolases"/>
    <property type="match status" value="1"/>
</dbReference>
<dbReference type="Gene3D" id="3.40.50.300">
    <property type="entry name" value="P-loop containing nucleotide triphosphate hydrolases"/>
    <property type="match status" value="1"/>
</dbReference>
<feature type="domain" description="ABC transporter" evidence="9">
    <location>
        <begin position="396"/>
        <end position="630"/>
    </location>
</feature>
<feature type="compositionally biased region" description="Basic and acidic residues" evidence="7">
    <location>
        <begin position="1"/>
        <end position="22"/>
    </location>
</feature>
<feature type="transmembrane region" description="Helical" evidence="8">
    <location>
        <begin position="119"/>
        <end position="144"/>
    </location>
</feature>
<comment type="caution">
    <text evidence="11">The sequence shown here is derived from an EMBL/GenBank/DDBJ whole genome shotgun (WGS) entry which is preliminary data.</text>
</comment>
<feature type="transmembrane region" description="Helical" evidence="8">
    <location>
        <begin position="194"/>
        <end position="212"/>
    </location>
</feature>
<keyword evidence="3" id="KW-0547">Nucleotide-binding</keyword>
<organism evidence="11 12">
    <name type="scientific">Olsenella profusa</name>
    <dbReference type="NCBI Taxonomy" id="138595"/>
    <lineage>
        <taxon>Bacteria</taxon>
        <taxon>Bacillati</taxon>
        <taxon>Actinomycetota</taxon>
        <taxon>Coriobacteriia</taxon>
        <taxon>Coriobacteriales</taxon>
        <taxon>Atopobiaceae</taxon>
        <taxon>Olsenella</taxon>
    </lineage>
</organism>
<keyword evidence="5 8" id="KW-1133">Transmembrane helix</keyword>
<dbReference type="PROSITE" id="PS50929">
    <property type="entry name" value="ABC_TM1F"/>
    <property type="match status" value="1"/>
</dbReference>
<evidence type="ECO:0000256" key="2">
    <source>
        <dbReference type="ARBA" id="ARBA00022692"/>
    </source>
</evidence>
<dbReference type="SMART" id="SM00382">
    <property type="entry name" value="AAA"/>
    <property type="match status" value="1"/>
</dbReference>
<dbReference type="GO" id="GO:0005524">
    <property type="term" value="F:ATP binding"/>
    <property type="evidence" value="ECO:0007669"/>
    <property type="project" value="UniProtKB-KW"/>
</dbReference>
<dbReference type="SUPFAM" id="SSF90123">
    <property type="entry name" value="ABC transporter transmembrane region"/>
    <property type="match status" value="1"/>
</dbReference>
<dbReference type="Pfam" id="PF00664">
    <property type="entry name" value="ABC_membrane"/>
    <property type="match status" value="1"/>
</dbReference>
<dbReference type="Gene3D" id="1.20.1560.10">
    <property type="entry name" value="ABC transporter type 1, transmembrane domain"/>
    <property type="match status" value="1"/>
</dbReference>
<dbReference type="InterPro" id="IPR003439">
    <property type="entry name" value="ABC_transporter-like_ATP-bd"/>
</dbReference>
<dbReference type="PANTHER" id="PTHR43394:SF7">
    <property type="entry name" value="ABC TRANSPORTER B FAMILY MEMBER 28"/>
    <property type="match status" value="1"/>
</dbReference>
<dbReference type="InterPro" id="IPR011527">
    <property type="entry name" value="ABC1_TM_dom"/>
</dbReference>
<sequence>MTNAAKDRARRRERDRRRETRDGAVAPGGEALLAEPAAAEESEVPSDALGTLARLWRAAEGQRWRLVVAAFCSVLYVAGSLGATAYSAGLLDLLWGNIQATFATGAPFVVTLENGGAQILTFLGIWTAAWFFYTIQVLVMASFAERLNLRLRERIGEKLALLPLSYYDAHQPGDTISRATNDLDKISEVLQRGVLQLLIAVCMVGGAVILMATYDLALTGIFVAFALVSFVVTKLVTAHTLRVAAARQASLGVLTGRVEEAYSGRAVIKAFGREEASLEEIRQAAEDLAQTSAEADFVTNAITPAIRFLMRLCQVTVGLLAGGMLVMGQMSVGVFQAFFQYVMQASEPLTQLSLTINMLQGALAAAERVFALLDEGEVVPDPEAPAELPSPVRGRVAFEHVRFGYAPDRPLMRDVSLVAEPGQKVAIVGATGAGKTTLINLLMRFYEVDGGRITLDGVDTRELTRADLRRQFGMVLQDAWLFEGTIAENIAYGKPGATREEVEAAARAAHVDFFVRTLPHGYDTMLSNDAENISQGQRQLLTIARAMLTDPAILILDEATSSVDTRTEQAIVRAMEAIMENRTSFVIAHRLSTIVDADLILVMEKGTIIEQGTHAELLAAGGAYAELYRSQFA</sequence>
<dbReference type="InterPro" id="IPR003593">
    <property type="entry name" value="AAA+_ATPase"/>
</dbReference>
<evidence type="ECO:0000256" key="6">
    <source>
        <dbReference type="ARBA" id="ARBA00023136"/>
    </source>
</evidence>
<feature type="transmembrane region" description="Helical" evidence="8">
    <location>
        <begin position="317"/>
        <end position="339"/>
    </location>
</feature>
<dbReference type="PROSITE" id="PS50893">
    <property type="entry name" value="ABC_TRANSPORTER_2"/>
    <property type="match status" value="1"/>
</dbReference>
<evidence type="ECO:0000256" key="8">
    <source>
        <dbReference type="SAM" id="Phobius"/>
    </source>
</evidence>
<dbReference type="EMBL" id="JACSNQ010000006">
    <property type="protein sequence ID" value="MBM6774798.1"/>
    <property type="molecule type" value="Genomic_DNA"/>
</dbReference>
<dbReference type="CDD" id="cd18547">
    <property type="entry name" value="ABC_6TM_Tm288_like"/>
    <property type="match status" value="1"/>
</dbReference>
<evidence type="ECO:0000259" key="9">
    <source>
        <dbReference type="PROSITE" id="PS50893"/>
    </source>
</evidence>
<dbReference type="InterPro" id="IPR039421">
    <property type="entry name" value="Type_1_exporter"/>
</dbReference>
<dbReference type="CDD" id="cd03254">
    <property type="entry name" value="ABCC_Glucan_exporter_like"/>
    <property type="match status" value="1"/>
</dbReference>
<dbReference type="PROSITE" id="PS00211">
    <property type="entry name" value="ABC_TRANSPORTER_1"/>
    <property type="match status" value="1"/>
</dbReference>
<keyword evidence="12" id="KW-1185">Reference proteome</keyword>
<dbReference type="PANTHER" id="PTHR43394">
    <property type="entry name" value="ATP-DEPENDENT PERMEASE MDL1, MITOCHONDRIAL"/>
    <property type="match status" value="1"/>
</dbReference>
<feature type="region of interest" description="Disordered" evidence="7">
    <location>
        <begin position="1"/>
        <end position="29"/>
    </location>
</feature>
<keyword evidence="2 8" id="KW-0812">Transmembrane</keyword>
<evidence type="ECO:0000256" key="7">
    <source>
        <dbReference type="SAM" id="MobiDB-lite"/>
    </source>
</evidence>
<feature type="transmembrane region" description="Helical" evidence="8">
    <location>
        <begin position="64"/>
        <end position="86"/>
    </location>
</feature>
<comment type="subcellular location">
    <subcellularLocation>
        <location evidence="1">Cell membrane</location>
        <topology evidence="1">Multi-pass membrane protein</topology>
    </subcellularLocation>
</comment>
<keyword evidence="4 11" id="KW-0067">ATP-binding</keyword>
<name>A0ABS2F2M3_9ACTN</name>
<keyword evidence="6 8" id="KW-0472">Membrane</keyword>
<dbReference type="Pfam" id="PF00005">
    <property type="entry name" value="ABC_tran"/>
    <property type="match status" value="1"/>
</dbReference>
<dbReference type="InterPro" id="IPR017871">
    <property type="entry name" value="ABC_transporter-like_CS"/>
</dbReference>
<evidence type="ECO:0000313" key="12">
    <source>
        <dbReference type="Proteomes" id="UP000712527"/>
    </source>
</evidence>
<evidence type="ECO:0000313" key="11">
    <source>
        <dbReference type="EMBL" id="MBM6774798.1"/>
    </source>
</evidence>
<reference evidence="11 12" key="1">
    <citation type="journal article" date="2021" name="Sci. Rep.">
        <title>The distribution of antibiotic resistance genes in chicken gut microbiota commensals.</title>
        <authorList>
            <person name="Juricova H."/>
            <person name="Matiasovicova J."/>
            <person name="Kubasova T."/>
            <person name="Cejkova D."/>
            <person name="Rychlik I."/>
        </authorList>
    </citation>
    <scope>NUCLEOTIDE SEQUENCE [LARGE SCALE GENOMIC DNA]</scope>
    <source>
        <strain evidence="11 12">An794</strain>
    </source>
</reference>